<name>A0A6G6GLR2_9FLAO</name>
<accession>A0A6G6GLR2</accession>
<evidence type="ECO:0000313" key="3">
    <source>
        <dbReference type="Proteomes" id="UP000505306"/>
    </source>
</evidence>
<dbReference type="InterPro" id="IPR013830">
    <property type="entry name" value="SGNH_hydro"/>
</dbReference>
<dbReference type="AlphaFoldDB" id="A0A6G6GLR2"/>
<organism evidence="2 3">
    <name type="scientific">Rasiella rasia</name>
    <dbReference type="NCBI Taxonomy" id="2744027"/>
    <lineage>
        <taxon>Bacteria</taxon>
        <taxon>Pseudomonadati</taxon>
        <taxon>Bacteroidota</taxon>
        <taxon>Flavobacteriia</taxon>
        <taxon>Flavobacteriales</taxon>
        <taxon>Flavobacteriaceae</taxon>
        <taxon>Rasiella</taxon>
    </lineage>
</organism>
<proteinExistence type="predicted"/>
<dbReference type="RefSeq" id="WP_164679503.1">
    <property type="nucleotide sequence ID" value="NZ_CP049057.1"/>
</dbReference>
<dbReference type="PANTHER" id="PTHR30383:SF5">
    <property type="entry name" value="SGNH HYDROLASE-TYPE ESTERASE DOMAIN-CONTAINING PROTEIN"/>
    <property type="match status" value="1"/>
</dbReference>
<reference evidence="2 3" key="1">
    <citation type="submission" date="2020-02" db="EMBL/GenBank/DDBJ databases">
        <title>Complete genome sequence of Flavobacteriaceae bacterium.</title>
        <authorList>
            <person name="Kim S.-J."/>
            <person name="Kim Y.-S."/>
            <person name="Kim K.-H."/>
        </authorList>
    </citation>
    <scope>NUCLEOTIDE SEQUENCE [LARGE SCALE GENOMIC DNA]</scope>
    <source>
        <strain evidence="2 3">RR4-40</strain>
    </source>
</reference>
<feature type="domain" description="SGNH hydrolase-type esterase" evidence="1">
    <location>
        <begin position="41"/>
        <end position="220"/>
    </location>
</feature>
<dbReference type="InterPro" id="IPR036514">
    <property type="entry name" value="SGNH_hydro_sf"/>
</dbReference>
<dbReference type="Pfam" id="PF13472">
    <property type="entry name" value="Lipase_GDSL_2"/>
    <property type="match status" value="1"/>
</dbReference>
<dbReference type="SUPFAM" id="SSF52266">
    <property type="entry name" value="SGNH hydrolase"/>
    <property type="match status" value="1"/>
</dbReference>
<keyword evidence="2" id="KW-0378">Hydrolase</keyword>
<dbReference type="Gene3D" id="3.40.50.1110">
    <property type="entry name" value="SGNH hydrolase"/>
    <property type="match status" value="1"/>
</dbReference>
<dbReference type="CDD" id="cd01832">
    <property type="entry name" value="SGNH_hydrolase_like_1"/>
    <property type="match status" value="1"/>
</dbReference>
<dbReference type="KEGG" id="mgel:G5B37_07905"/>
<gene>
    <name evidence="2" type="ORF">G5B37_07905</name>
</gene>
<evidence type="ECO:0000259" key="1">
    <source>
        <dbReference type="Pfam" id="PF13472"/>
    </source>
</evidence>
<protein>
    <submittedName>
        <fullName evidence="2">SGNH/GDSL hydrolase family protein</fullName>
    </submittedName>
</protein>
<evidence type="ECO:0000313" key="2">
    <source>
        <dbReference type="EMBL" id="QIE59488.1"/>
    </source>
</evidence>
<keyword evidence="3" id="KW-1185">Reference proteome</keyword>
<sequence length="235" mass="26280">MKELRTIFILPLFIVVGFLSCSNSVEKNDTTKNKMSFNYLALGDSYTIGESVLPTQNFPFQLQDTIARHFNKTTNYKIIAKTGWTTTDLLSAIKKQNLSNNYNLVTLLIGVNNQYQGKPFSLYEREFPKLLDIAIQAAQGNPKNVVVVSIPDYAFTPFGQKSSNSKKISEEIDQYNAFAKEIATKKGVAFQDITDITRTGLANQELVAKDGLHPSATAYTLFVDRLFNLVKEGVD</sequence>
<dbReference type="PANTHER" id="PTHR30383">
    <property type="entry name" value="THIOESTERASE 1/PROTEASE 1/LYSOPHOSPHOLIPASE L1"/>
    <property type="match status" value="1"/>
</dbReference>
<dbReference type="InterPro" id="IPR051532">
    <property type="entry name" value="Ester_Hydrolysis_Enzymes"/>
</dbReference>
<dbReference type="PROSITE" id="PS51257">
    <property type="entry name" value="PROKAR_LIPOPROTEIN"/>
    <property type="match status" value="1"/>
</dbReference>
<dbReference type="GO" id="GO:0004622">
    <property type="term" value="F:phosphatidylcholine lysophospholipase activity"/>
    <property type="evidence" value="ECO:0007669"/>
    <property type="project" value="TreeGrafter"/>
</dbReference>
<dbReference type="Proteomes" id="UP000505306">
    <property type="component" value="Chromosome"/>
</dbReference>
<dbReference type="EMBL" id="CP049057">
    <property type="protein sequence ID" value="QIE59488.1"/>
    <property type="molecule type" value="Genomic_DNA"/>
</dbReference>